<organism evidence="2 3">
    <name type="scientific">Dehalococcoides mccartyi</name>
    <dbReference type="NCBI Taxonomy" id="61435"/>
    <lineage>
        <taxon>Bacteria</taxon>
        <taxon>Bacillati</taxon>
        <taxon>Chloroflexota</taxon>
        <taxon>Dehalococcoidia</taxon>
        <taxon>Dehalococcoidales</taxon>
        <taxon>Dehalococcoidaceae</taxon>
        <taxon>Dehalococcoides</taxon>
    </lineage>
</organism>
<protein>
    <submittedName>
        <fullName evidence="2">Dehalogenase</fullName>
    </submittedName>
</protein>
<feature type="transmembrane region" description="Helical" evidence="1">
    <location>
        <begin position="62"/>
        <end position="84"/>
    </location>
</feature>
<accession>A0A0V8M2X7</accession>
<dbReference type="RefSeq" id="WP_058292545.1">
    <property type="nucleotide sequence ID" value="NZ_JGYD01000018.1"/>
</dbReference>
<name>A0A0V8M2X7_9CHLR</name>
<gene>
    <name evidence="2" type="ORF">DA01_05585</name>
</gene>
<keyword evidence="1" id="KW-0812">Transmembrane</keyword>
<dbReference type="PATRIC" id="fig|61435.5.peg.1106"/>
<dbReference type="EMBL" id="JGYD01000018">
    <property type="protein sequence ID" value="KSV18111.1"/>
    <property type="molecule type" value="Genomic_DNA"/>
</dbReference>
<sequence length="91" mass="10641">MWLAVGFILGILVLCVIWWLKDKIRLMVWYEWLVGIVGLVLLFFTIQNYFGSVEEFQTKPAMMFLLVTGLPGLILLGMSWRLILRHKNNNV</sequence>
<keyword evidence="1" id="KW-1133">Transmembrane helix</keyword>
<reference evidence="2 3" key="1">
    <citation type="journal article" date="2015" name="Sci. Rep.">
        <title>A comparative genomics and reductive dehalogenase gene transcription study of two chloroethene-respiring bacteria, Dehalococcoides mccartyi strains MB and 11a.</title>
        <authorList>
            <person name="Low A."/>
            <person name="Shen Z."/>
            <person name="Cheng D."/>
            <person name="Rogers M.J."/>
            <person name="Lee P.K."/>
            <person name="He J."/>
        </authorList>
    </citation>
    <scope>NUCLEOTIDE SEQUENCE [LARGE SCALE GENOMIC DNA]</scope>
    <source>
        <strain evidence="2 3">MB</strain>
    </source>
</reference>
<evidence type="ECO:0000256" key="1">
    <source>
        <dbReference type="SAM" id="Phobius"/>
    </source>
</evidence>
<evidence type="ECO:0000313" key="2">
    <source>
        <dbReference type="EMBL" id="KSV18111.1"/>
    </source>
</evidence>
<dbReference type="Proteomes" id="UP000053577">
    <property type="component" value="Unassembled WGS sequence"/>
</dbReference>
<feature type="transmembrane region" description="Helical" evidence="1">
    <location>
        <begin position="28"/>
        <end position="50"/>
    </location>
</feature>
<dbReference type="AlphaFoldDB" id="A0A0V8M2X7"/>
<evidence type="ECO:0000313" key="3">
    <source>
        <dbReference type="Proteomes" id="UP000053577"/>
    </source>
</evidence>
<feature type="transmembrane region" description="Helical" evidence="1">
    <location>
        <begin position="6"/>
        <end position="21"/>
    </location>
</feature>
<comment type="caution">
    <text evidence="2">The sequence shown here is derived from an EMBL/GenBank/DDBJ whole genome shotgun (WGS) entry which is preliminary data.</text>
</comment>
<keyword evidence="1" id="KW-0472">Membrane</keyword>
<proteinExistence type="predicted"/>